<feature type="transmembrane region" description="Helical" evidence="9">
    <location>
        <begin position="525"/>
        <end position="544"/>
    </location>
</feature>
<keyword evidence="5" id="KW-0067">ATP-binding</keyword>
<evidence type="ECO:0000313" key="10">
    <source>
        <dbReference type="EMBL" id="GAA1501812.1"/>
    </source>
</evidence>
<evidence type="ECO:0000256" key="3">
    <source>
        <dbReference type="ARBA" id="ARBA00022729"/>
    </source>
</evidence>
<name>A0ABN1ZPJ0_9ACTN</name>
<comment type="similarity">
    <text evidence="2">Belongs to the heat shock protein 70 family.</text>
</comment>
<keyword evidence="3" id="KW-0732">Signal</keyword>
<dbReference type="PROSITE" id="PS01036">
    <property type="entry name" value="HSP70_3"/>
    <property type="match status" value="1"/>
</dbReference>
<comment type="caution">
    <text evidence="10">The sequence shown here is derived from an EMBL/GenBank/DDBJ whole genome shotgun (WGS) entry which is preliminary data.</text>
</comment>
<sequence length="782" mass="81868">MAYPQAQSWLAIDYGTSNTVAMLSWPDGRVRPLLFDSSPLLPSAVCVDDDGRLLTGRAAQRKARLVPQAYEPNPKRRVDDLELLLGEQPVPIVTLVGATLGRVWQEAVRALSEPPARVVITCPVEWGPARQSVLLDAARHAGLPEVTLLPEPTAAATYFATVLGRELPQGGCLVVYDLGAGTFDVSVVRRGPETFEPLSFRGLDDFGGLDLDEIVLSIVGDIVGRTAPDEWRRLRNPSTTAESRAFRTLWQDASEVKEALSAQSSAALLVPLVDQDVLVTREQFEELARPRLADTIRITTQCMREARVAPEQVGAVFLVGGGTRMPLIATMLHQATGIAPTVLDQPELVVAEGALRSVAHLPAPAFATAAGPVSAPLAQPAAPVTPAAAPAAPASPAAAPGAQGFPHGAPVAPASPAAGPVSPAVSVPVSGPFAAPVSAPFTPPGSPAVAPVSGPNAPVSAPVGMDSPVSGAFQPSAEWPAGPYPPQPGLGTGYPGVPSVPSVPPQGSSRPTEFITMPAGTTVQAVVLTVIGIAAYLLGITLAADEARTYYSSYSYTTSFYGEEEAASALLFLCLPGCLMLVAAASAVGGLLRRRQLHVDGTGLRLLEQDPGPDLRLKAFGWIVPSLALAIGSICFVEYWFEDGDQGWLLILPFLAGLAGLTHGVLKLRRIEAGRHRWLGQLRQAPPSAAGARMAIETDAYRWADVHSVTVQRVGANRHRSVVIVPADRSELHSPASAHRRILFSGTAFVFADLDAAGMPARRVTAAIEQVSGGKLGGAVGR</sequence>
<dbReference type="InterPro" id="IPR018181">
    <property type="entry name" value="Heat_shock_70_CS"/>
</dbReference>
<feature type="transmembrane region" description="Helical" evidence="9">
    <location>
        <begin position="619"/>
        <end position="641"/>
    </location>
</feature>
<organism evidence="10 11">
    <name type="scientific">Dactylosporangium maewongense</name>
    <dbReference type="NCBI Taxonomy" id="634393"/>
    <lineage>
        <taxon>Bacteria</taxon>
        <taxon>Bacillati</taxon>
        <taxon>Actinomycetota</taxon>
        <taxon>Actinomycetes</taxon>
        <taxon>Micromonosporales</taxon>
        <taxon>Micromonosporaceae</taxon>
        <taxon>Dactylosporangium</taxon>
    </lineage>
</organism>
<feature type="compositionally biased region" description="Low complexity" evidence="8">
    <location>
        <begin position="495"/>
        <end position="511"/>
    </location>
</feature>
<dbReference type="Proteomes" id="UP001501470">
    <property type="component" value="Unassembled WGS sequence"/>
</dbReference>
<evidence type="ECO:0000313" key="11">
    <source>
        <dbReference type="Proteomes" id="UP001501470"/>
    </source>
</evidence>
<dbReference type="PRINTS" id="PR00301">
    <property type="entry name" value="HEATSHOCK70"/>
</dbReference>
<keyword evidence="7" id="KW-0143">Chaperone</keyword>
<keyword evidence="9" id="KW-0812">Transmembrane</keyword>
<proteinExistence type="inferred from homology"/>
<reference evidence="10 11" key="1">
    <citation type="journal article" date="2019" name="Int. J. Syst. Evol. Microbiol.">
        <title>The Global Catalogue of Microorganisms (GCM) 10K type strain sequencing project: providing services to taxonomists for standard genome sequencing and annotation.</title>
        <authorList>
            <consortium name="The Broad Institute Genomics Platform"/>
            <consortium name="The Broad Institute Genome Sequencing Center for Infectious Disease"/>
            <person name="Wu L."/>
            <person name="Ma J."/>
        </authorList>
    </citation>
    <scope>NUCLEOTIDE SEQUENCE [LARGE SCALE GENOMIC DNA]</scope>
    <source>
        <strain evidence="10 11">JCM 15933</strain>
    </source>
</reference>
<dbReference type="RefSeq" id="WP_344500356.1">
    <property type="nucleotide sequence ID" value="NZ_BAAAQD010000001.1"/>
</dbReference>
<protein>
    <recommendedName>
        <fullName evidence="12">Hsp70 protein</fullName>
    </recommendedName>
</protein>
<evidence type="ECO:0000256" key="8">
    <source>
        <dbReference type="SAM" id="MobiDB-lite"/>
    </source>
</evidence>
<evidence type="ECO:0008006" key="12">
    <source>
        <dbReference type="Google" id="ProtNLM"/>
    </source>
</evidence>
<keyword evidence="4" id="KW-0547">Nucleotide-binding</keyword>
<dbReference type="EMBL" id="BAAAQD010000001">
    <property type="protein sequence ID" value="GAA1501812.1"/>
    <property type="molecule type" value="Genomic_DNA"/>
</dbReference>
<evidence type="ECO:0000256" key="1">
    <source>
        <dbReference type="ARBA" id="ARBA00004319"/>
    </source>
</evidence>
<dbReference type="Pfam" id="PF00012">
    <property type="entry name" value="HSP70"/>
    <property type="match status" value="1"/>
</dbReference>
<dbReference type="Gene3D" id="3.30.420.40">
    <property type="match status" value="2"/>
</dbReference>
<keyword evidence="9" id="KW-1133">Transmembrane helix</keyword>
<dbReference type="Gene3D" id="3.90.640.10">
    <property type="entry name" value="Actin, Chain A, domain 4"/>
    <property type="match status" value="1"/>
</dbReference>
<evidence type="ECO:0000256" key="9">
    <source>
        <dbReference type="SAM" id="Phobius"/>
    </source>
</evidence>
<dbReference type="InterPro" id="IPR013126">
    <property type="entry name" value="Hsp_70_fam"/>
</dbReference>
<feature type="region of interest" description="Disordered" evidence="8">
    <location>
        <begin position="461"/>
        <end position="511"/>
    </location>
</feature>
<dbReference type="InterPro" id="IPR043129">
    <property type="entry name" value="ATPase_NBD"/>
</dbReference>
<keyword evidence="11" id="KW-1185">Reference proteome</keyword>
<keyword evidence="6" id="KW-0346">Stress response</keyword>
<feature type="transmembrane region" description="Helical" evidence="9">
    <location>
        <begin position="647"/>
        <end position="666"/>
    </location>
</feature>
<keyword evidence="9" id="KW-0472">Membrane</keyword>
<dbReference type="SUPFAM" id="SSF53067">
    <property type="entry name" value="Actin-like ATPase domain"/>
    <property type="match status" value="2"/>
</dbReference>
<evidence type="ECO:0000256" key="5">
    <source>
        <dbReference type="ARBA" id="ARBA00022840"/>
    </source>
</evidence>
<dbReference type="PANTHER" id="PTHR45639:SF3">
    <property type="entry name" value="HYPOXIA UP-REGULATED PROTEIN 1"/>
    <property type="match status" value="1"/>
</dbReference>
<feature type="transmembrane region" description="Helical" evidence="9">
    <location>
        <begin position="569"/>
        <end position="592"/>
    </location>
</feature>
<evidence type="ECO:0000256" key="4">
    <source>
        <dbReference type="ARBA" id="ARBA00022741"/>
    </source>
</evidence>
<accession>A0ABN1ZPJ0</accession>
<dbReference type="PANTHER" id="PTHR45639">
    <property type="entry name" value="HSC70CB, ISOFORM G-RELATED"/>
    <property type="match status" value="1"/>
</dbReference>
<comment type="subcellular location">
    <subcellularLocation>
        <location evidence="1">Endoplasmic reticulum lumen</location>
    </subcellularLocation>
</comment>
<evidence type="ECO:0000256" key="6">
    <source>
        <dbReference type="ARBA" id="ARBA00023016"/>
    </source>
</evidence>
<evidence type="ECO:0000256" key="2">
    <source>
        <dbReference type="ARBA" id="ARBA00007381"/>
    </source>
</evidence>
<evidence type="ECO:0000256" key="7">
    <source>
        <dbReference type="ARBA" id="ARBA00023186"/>
    </source>
</evidence>
<gene>
    <name evidence="10" type="ORF">GCM10009827_012320</name>
</gene>